<keyword evidence="1" id="KW-0732">Signal</keyword>
<sequence>MEISYRKIIASVLLGLTFQFSFAQSNSTFCKAVANENFNKIERLVIKQVKRHKNGQHYYNGAGSGYQTNFTSSFNSITNWFKNQTCVEDAYWDKCENKIAIYPSWTIIGVKFKTKKRIVEKCFSIQIGTTGTIHLLGWKPALFKTKNRLVYKKCYDCNGFIALQKLNCFPYSKKDTIVTEKFNKLE</sequence>
<feature type="signal peptide" evidence="1">
    <location>
        <begin position="1"/>
        <end position="23"/>
    </location>
</feature>
<evidence type="ECO:0000256" key="1">
    <source>
        <dbReference type="SAM" id="SignalP"/>
    </source>
</evidence>
<protein>
    <submittedName>
        <fullName evidence="2">Uncharacterized protein</fullName>
    </submittedName>
</protein>
<dbReference type="OrthoDB" id="9919896at2"/>
<proteinExistence type="predicted"/>
<dbReference type="Proteomes" id="UP000490922">
    <property type="component" value="Unassembled WGS sequence"/>
</dbReference>
<evidence type="ECO:0000313" key="3">
    <source>
        <dbReference type="Proteomes" id="UP000490922"/>
    </source>
</evidence>
<evidence type="ECO:0000313" key="2">
    <source>
        <dbReference type="EMBL" id="KAB1155518.1"/>
    </source>
</evidence>
<dbReference type="AlphaFoldDB" id="A0A7J5ADJ6"/>
<accession>A0A7J5ADJ6</accession>
<reference evidence="2 3" key="1">
    <citation type="submission" date="2019-09" db="EMBL/GenBank/DDBJ databases">
        <title>Flavobacterium sp. nov., isolated from glacier ice.</title>
        <authorList>
            <person name="Liu Q."/>
        </authorList>
    </citation>
    <scope>NUCLEOTIDE SEQUENCE [LARGE SCALE GENOMIC DNA]</scope>
    <source>
        <strain evidence="2 3">NBRC 112527</strain>
    </source>
</reference>
<gene>
    <name evidence="2" type="ORF">F6464_10400</name>
</gene>
<feature type="chain" id="PRO_5029754362" evidence="1">
    <location>
        <begin position="24"/>
        <end position="186"/>
    </location>
</feature>
<organism evidence="2 3">
    <name type="scientific">Flavobacterium luteum</name>
    <dbReference type="NCBI Taxonomy" id="2026654"/>
    <lineage>
        <taxon>Bacteria</taxon>
        <taxon>Pseudomonadati</taxon>
        <taxon>Bacteroidota</taxon>
        <taxon>Flavobacteriia</taxon>
        <taxon>Flavobacteriales</taxon>
        <taxon>Flavobacteriaceae</taxon>
        <taxon>Flavobacterium</taxon>
    </lineage>
</organism>
<dbReference type="RefSeq" id="WP_151107745.1">
    <property type="nucleotide sequence ID" value="NZ_WAEM01000005.1"/>
</dbReference>
<keyword evidence="3" id="KW-1185">Reference proteome</keyword>
<dbReference type="EMBL" id="WAEM01000005">
    <property type="protein sequence ID" value="KAB1155518.1"/>
    <property type="molecule type" value="Genomic_DNA"/>
</dbReference>
<comment type="caution">
    <text evidence="2">The sequence shown here is derived from an EMBL/GenBank/DDBJ whole genome shotgun (WGS) entry which is preliminary data.</text>
</comment>
<name>A0A7J5ADJ6_9FLAO</name>